<gene>
    <name evidence="2" type="ORF">EVAR_4227_1</name>
</gene>
<reference evidence="2 3" key="1">
    <citation type="journal article" date="2019" name="Commun. Biol.">
        <title>The bagworm genome reveals a unique fibroin gene that provides high tensile strength.</title>
        <authorList>
            <person name="Kono N."/>
            <person name="Nakamura H."/>
            <person name="Ohtoshi R."/>
            <person name="Tomita M."/>
            <person name="Numata K."/>
            <person name="Arakawa K."/>
        </authorList>
    </citation>
    <scope>NUCLEOTIDE SEQUENCE [LARGE SCALE GENOMIC DNA]</scope>
</reference>
<sequence length="110" mass="12156">MNSRGLYLEARGFAANRRVRSQFRSRGVAIHSDISLPVHCASRIAAGRTSQSRTSTRHQRRIVEATKKGYVLILSVCSRAISGLETETELVSESNRKRRLNAEPGQGSST</sequence>
<protein>
    <submittedName>
        <fullName evidence="2">Uncharacterized protein</fullName>
    </submittedName>
</protein>
<keyword evidence="3" id="KW-1185">Reference proteome</keyword>
<dbReference type="AlphaFoldDB" id="A0A4C1TJA4"/>
<comment type="caution">
    <text evidence="2">The sequence shown here is derived from an EMBL/GenBank/DDBJ whole genome shotgun (WGS) entry which is preliminary data.</text>
</comment>
<evidence type="ECO:0000313" key="2">
    <source>
        <dbReference type="EMBL" id="GBP13478.1"/>
    </source>
</evidence>
<evidence type="ECO:0000313" key="3">
    <source>
        <dbReference type="Proteomes" id="UP000299102"/>
    </source>
</evidence>
<dbReference type="EMBL" id="BGZK01000057">
    <property type="protein sequence ID" value="GBP13478.1"/>
    <property type="molecule type" value="Genomic_DNA"/>
</dbReference>
<dbReference type="Proteomes" id="UP000299102">
    <property type="component" value="Unassembled WGS sequence"/>
</dbReference>
<evidence type="ECO:0000256" key="1">
    <source>
        <dbReference type="SAM" id="MobiDB-lite"/>
    </source>
</evidence>
<organism evidence="2 3">
    <name type="scientific">Eumeta variegata</name>
    <name type="common">Bagworm moth</name>
    <name type="synonym">Eumeta japonica</name>
    <dbReference type="NCBI Taxonomy" id="151549"/>
    <lineage>
        <taxon>Eukaryota</taxon>
        <taxon>Metazoa</taxon>
        <taxon>Ecdysozoa</taxon>
        <taxon>Arthropoda</taxon>
        <taxon>Hexapoda</taxon>
        <taxon>Insecta</taxon>
        <taxon>Pterygota</taxon>
        <taxon>Neoptera</taxon>
        <taxon>Endopterygota</taxon>
        <taxon>Lepidoptera</taxon>
        <taxon>Glossata</taxon>
        <taxon>Ditrysia</taxon>
        <taxon>Tineoidea</taxon>
        <taxon>Psychidae</taxon>
        <taxon>Oiketicinae</taxon>
        <taxon>Eumeta</taxon>
    </lineage>
</organism>
<accession>A0A4C1TJA4</accession>
<proteinExistence type="predicted"/>
<feature type="region of interest" description="Disordered" evidence="1">
    <location>
        <begin position="88"/>
        <end position="110"/>
    </location>
</feature>
<name>A0A4C1TJA4_EUMVA</name>